<evidence type="ECO:0000313" key="1">
    <source>
        <dbReference type="EMBL" id="SPJ24218.1"/>
    </source>
</evidence>
<evidence type="ECO:0000313" key="2">
    <source>
        <dbReference type="Proteomes" id="UP000244912"/>
    </source>
</evidence>
<keyword evidence="2" id="KW-1185">Reference proteome</keyword>
<accession>A0A2R8BVL6</accession>
<reference evidence="1 2" key="1">
    <citation type="submission" date="2018-03" db="EMBL/GenBank/DDBJ databases">
        <authorList>
            <person name="Keele B.F."/>
        </authorList>
    </citation>
    <scope>NUCLEOTIDE SEQUENCE [LARGE SCALE GENOMIC DNA]</scope>
    <source>
        <strain evidence="1 2">CECT 8504</strain>
    </source>
</reference>
<dbReference type="GO" id="GO:0034194">
    <property type="term" value="P:D-galactonate catabolic process"/>
    <property type="evidence" value="ECO:0007669"/>
    <property type="project" value="InterPro"/>
</dbReference>
<dbReference type="OrthoDB" id="256574at2"/>
<dbReference type="InterPro" id="IPR042257">
    <property type="entry name" value="DGOK_C"/>
</dbReference>
<gene>
    <name evidence="1" type="primary">dgoK1</name>
    <name evidence="1" type="ORF">PAA8504_02046</name>
</gene>
<dbReference type="InterPro" id="IPR042258">
    <property type="entry name" value="DGOK_N"/>
</dbReference>
<keyword evidence="1" id="KW-0418">Kinase</keyword>
<dbReference type="GO" id="GO:0008671">
    <property type="term" value="F:2-dehydro-3-deoxygalactonokinase activity"/>
    <property type="evidence" value="ECO:0007669"/>
    <property type="project" value="UniProtKB-EC"/>
</dbReference>
<dbReference type="RefSeq" id="WP_108894039.1">
    <property type="nucleotide sequence ID" value="NZ_ONZF01000003.1"/>
</dbReference>
<dbReference type="InterPro" id="IPR007729">
    <property type="entry name" value="DGOK"/>
</dbReference>
<sequence>MHPDWIALDWGTSNVRAWAMDRAGGVLAEASSPRGMATLSPAEFEPAFLDLVSDWTLPDACPVFACGMVGARQGWAEAGYQAVPCAPLSGTPTRVETLSDQLVVRIVPGLSQTRPPDVMRGEETQIAGFLSPNPKFDGTLILPGTHTKWVQISAGEVVSFQTAMTGEIYAALAHHTVLRHSITDGWDDAAFLDAISDGLSRPEALATRAFQIRADNLLNGLDSSTAAARLSGLLVGAELANARPYWLGLPTAIVGAPKLVSHYAAALKAQGVAPLIARGDACTLAGLKAARALWKET</sequence>
<dbReference type="Proteomes" id="UP000244912">
    <property type="component" value="Unassembled WGS sequence"/>
</dbReference>
<dbReference type="Pfam" id="PF05035">
    <property type="entry name" value="DGOK"/>
    <property type="match status" value="1"/>
</dbReference>
<dbReference type="Gene3D" id="3.30.420.310">
    <property type="entry name" value="2-keto-3-deoxy-galactonokinase, C-terminal domain"/>
    <property type="match status" value="1"/>
</dbReference>
<dbReference type="Gene3D" id="3.30.420.300">
    <property type="entry name" value="2-keto-3-deoxy-galactonokinase, substrate binding domain"/>
    <property type="match status" value="1"/>
</dbReference>
<protein>
    <submittedName>
        <fullName evidence="1">Putative 2-dehydro-3-deoxygalactonokinase DgoK1</fullName>
        <ecNumber evidence="1">2.7.1.58</ecNumber>
    </submittedName>
</protein>
<dbReference type="EMBL" id="ONZF01000003">
    <property type="protein sequence ID" value="SPJ24218.1"/>
    <property type="molecule type" value="Genomic_DNA"/>
</dbReference>
<dbReference type="AlphaFoldDB" id="A0A2R8BVL6"/>
<dbReference type="InterPro" id="IPR043129">
    <property type="entry name" value="ATPase_NBD"/>
</dbReference>
<organism evidence="1 2">
    <name type="scientific">Palleronia abyssalis</name>
    <dbReference type="NCBI Taxonomy" id="1501240"/>
    <lineage>
        <taxon>Bacteria</taxon>
        <taxon>Pseudomonadati</taxon>
        <taxon>Pseudomonadota</taxon>
        <taxon>Alphaproteobacteria</taxon>
        <taxon>Rhodobacterales</taxon>
        <taxon>Roseobacteraceae</taxon>
        <taxon>Palleronia</taxon>
    </lineage>
</organism>
<keyword evidence="1" id="KW-0808">Transferase</keyword>
<name>A0A2R8BVL6_9RHOB</name>
<dbReference type="SUPFAM" id="SSF53067">
    <property type="entry name" value="Actin-like ATPase domain"/>
    <property type="match status" value="1"/>
</dbReference>
<dbReference type="EC" id="2.7.1.58" evidence="1"/>
<proteinExistence type="predicted"/>